<keyword evidence="2" id="KW-1133">Transmembrane helix</keyword>
<name>A0A955RMG3_9BACT</name>
<evidence type="ECO:0000256" key="2">
    <source>
        <dbReference type="SAM" id="Phobius"/>
    </source>
</evidence>
<proteinExistence type="predicted"/>
<dbReference type="EMBL" id="JAGQLF010000090">
    <property type="protein sequence ID" value="MCA9387328.1"/>
    <property type="molecule type" value="Genomic_DNA"/>
</dbReference>
<dbReference type="PANTHER" id="PTHR34700">
    <property type="entry name" value="POTASSIUM BINDING PROTEIN KBP"/>
    <property type="match status" value="1"/>
</dbReference>
<dbReference type="AlphaFoldDB" id="A0A955RMG3"/>
<feature type="region of interest" description="Disordered" evidence="1">
    <location>
        <begin position="1"/>
        <end position="28"/>
    </location>
</feature>
<feature type="domain" description="LysM" evidence="3">
    <location>
        <begin position="175"/>
        <end position="229"/>
    </location>
</feature>
<reference evidence="4" key="2">
    <citation type="journal article" date="2021" name="Microbiome">
        <title>Successional dynamics and alternative stable states in a saline activated sludge microbial community over 9 years.</title>
        <authorList>
            <person name="Wang Y."/>
            <person name="Ye J."/>
            <person name="Ju F."/>
            <person name="Liu L."/>
            <person name="Boyd J.A."/>
            <person name="Deng Y."/>
            <person name="Parks D.H."/>
            <person name="Jiang X."/>
            <person name="Yin X."/>
            <person name="Woodcroft B.J."/>
            <person name="Tyson G.W."/>
            <person name="Hugenholtz P."/>
            <person name="Polz M.F."/>
            <person name="Zhang T."/>
        </authorList>
    </citation>
    <scope>NUCLEOTIDE SEQUENCE</scope>
    <source>
        <strain evidence="4">HKST-UBA09</strain>
    </source>
</reference>
<dbReference type="InterPro" id="IPR036779">
    <property type="entry name" value="LysM_dom_sf"/>
</dbReference>
<feature type="compositionally biased region" description="Low complexity" evidence="1">
    <location>
        <begin position="112"/>
        <end position="137"/>
    </location>
</feature>
<feature type="region of interest" description="Disordered" evidence="1">
    <location>
        <begin position="64"/>
        <end position="143"/>
    </location>
</feature>
<dbReference type="InterPro" id="IPR018392">
    <property type="entry name" value="LysM"/>
</dbReference>
<dbReference type="Proteomes" id="UP000714915">
    <property type="component" value="Unassembled WGS sequence"/>
</dbReference>
<dbReference type="PANTHER" id="PTHR34700:SF4">
    <property type="entry name" value="PHAGE-LIKE ELEMENT PBSX PROTEIN XKDP"/>
    <property type="match status" value="1"/>
</dbReference>
<accession>A0A955RMG3</accession>
<evidence type="ECO:0000259" key="3">
    <source>
        <dbReference type="PROSITE" id="PS51782"/>
    </source>
</evidence>
<evidence type="ECO:0000256" key="1">
    <source>
        <dbReference type="SAM" id="MobiDB-lite"/>
    </source>
</evidence>
<dbReference type="Pfam" id="PF01476">
    <property type="entry name" value="LysM"/>
    <property type="match status" value="1"/>
</dbReference>
<evidence type="ECO:0000313" key="4">
    <source>
        <dbReference type="EMBL" id="MCA9387328.1"/>
    </source>
</evidence>
<protein>
    <submittedName>
        <fullName evidence="4">LysM peptidoglycan-binding domain-containing protein</fullName>
    </submittedName>
</protein>
<reference evidence="4" key="1">
    <citation type="submission" date="2020-04" db="EMBL/GenBank/DDBJ databases">
        <authorList>
            <person name="Zhang T."/>
        </authorList>
    </citation>
    <scope>NUCLEOTIDE SEQUENCE</scope>
    <source>
        <strain evidence="4">HKST-UBA09</strain>
    </source>
</reference>
<feature type="compositionally biased region" description="Acidic residues" evidence="1">
    <location>
        <begin position="78"/>
        <end position="96"/>
    </location>
</feature>
<dbReference type="CDD" id="cd00118">
    <property type="entry name" value="LysM"/>
    <property type="match status" value="1"/>
</dbReference>
<evidence type="ECO:0000313" key="5">
    <source>
        <dbReference type="Proteomes" id="UP000714915"/>
    </source>
</evidence>
<keyword evidence="2" id="KW-0812">Transmembrane</keyword>
<feature type="transmembrane region" description="Helical" evidence="2">
    <location>
        <begin position="35"/>
        <end position="58"/>
    </location>
</feature>
<dbReference type="InterPro" id="IPR052196">
    <property type="entry name" value="Bact_Kbp"/>
</dbReference>
<dbReference type="PROSITE" id="PS51782">
    <property type="entry name" value="LYSM"/>
    <property type="match status" value="1"/>
</dbReference>
<gene>
    <name evidence="4" type="ORF">KC669_04815</name>
</gene>
<dbReference type="SMART" id="SM00257">
    <property type="entry name" value="LysM"/>
    <property type="match status" value="1"/>
</dbReference>
<comment type="caution">
    <text evidence="4">The sequence shown here is derived from an EMBL/GenBank/DDBJ whole genome shotgun (WGS) entry which is preliminary data.</text>
</comment>
<keyword evidence="2" id="KW-0472">Membrane</keyword>
<dbReference type="Gene3D" id="3.10.350.10">
    <property type="entry name" value="LysM domain"/>
    <property type="match status" value="1"/>
</dbReference>
<sequence length="231" mass="24865">MAKKDRNRPQNNAENSENKKKRKTRMDRIRENKPLFGLVVLVGLIILAAIGVGAYYAIDSLTSDNGEQTEESSNNDADASDSENADDNSEDSDSENSDSNSEDNNNSDDSESSNSSNDDSGNTSSDSDNSNENGEAEATGHSAGGLAKSLAVQDEIARTGVWRATDYIFGDIVSSEYTVQSGDTLWEIADGYYGDAFKWVVIKDNNSGAIDVLPNGEEALIYPGTQLNLPE</sequence>
<organism evidence="4 5">
    <name type="scientific">Candidatus Dojkabacteria bacterium</name>
    <dbReference type="NCBI Taxonomy" id="2099670"/>
    <lineage>
        <taxon>Bacteria</taxon>
        <taxon>Candidatus Dojkabacteria</taxon>
    </lineage>
</organism>